<accession>A0A1B7ME48</accession>
<dbReference type="Proteomes" id="UP000092154">
    <property type="component" value="Unassembled WGS sequence"/>
</dbReference>
<sequence length="56" mass="6439">MSQRIEGIKTGAKSKKEVLQYVQADAAKKLKYISIKHKYHHIQPPTHLTPQLLPFV</sequence>
<dbReference type="EMBL" id="KV449821">
    <property type="protein sequence ID" value="OAX30874.1"/>
    <property type="molecule type" value="Genomic_DNA"/>
</dbReference>
<keyword evidence="2" id="KW-1185">Reference proteome</keyword>
<evidence type="ECO:0000313" key="2">
    <source>
        <dbReference type="Proteomes" id="UP000092154"/>
    </source>
</evidence>
<protein>
    <submittedName>
        <fullName evidence="1">Uncharacterized protein</fullName>
    </submittedName>
</protein>
<evidence type="ECO:0000313" key="1">
    <source>
        <dbReference type="EMBL" id="OAX30874.1"/>
    </source>
</evidence>
<organism evidence="1 2">
    <name type="scientific">Rhizopogon vinicolor AM-OR11-026</name>
    <dbReference type="NCBI Taxonomy" id="1314800"/>
    <lineage>
        <taxon>Eukaryota</taxon>
        <taxon>Fungi</taxon>
        <taxon>Dikarya</taxon>
        <taxon>Basidiomycota</taxon>
        <taxon>Agaricomycotina</taxon>
        <taxon>Agaricomycetes</taxon>
        <taxon>Agaricomycetidae</taxon>
        <taxon>Boletales</taxon>
        <taxon>Suillineae</taxon>
        <taxon>Rhizopogonaceae</taxon>
        <taxon>Rhizopogon</taxon>
    </lineage>
</organism>
<reference evidence="1 2" key="1">
    <citation type="submission" date="2016-06" db="EMBL/GenBank/DDBJ databases">
        <title>Comparative genomics of the ectomycorrhizal sister species Rhizopogon vinicolor and Rhizopogon vesiculosus (Basidiomycota: Boletales) reveals a divergence of the mating type B locus.</title>
        <authorList>
            <consortium name="DOE Joint Genome Institute"/>
            <person name="Mujic A.B."/>
            <person name="Kuo A."/>
            <person name="Tritt A."/>
            <person name="Lipzen A."/>
            <person name="Chen C."/>
            <person name="Johnson J."/>
            <person name="Sharma A."/>
            <person name="Barry K."/>
            <person name="Grigoriev I.V."/>
            <person name="Spatafora J.W."/>
        </authorList>
    </citation>
    <scope>NUCLEOTIDE SEQUENCE [LARGE SCALE GENOMIC DNA]</scope>
    <source>
        <strain evidence="1 2">AM-OR11-026</strain>
    </source>
</reference>
<dbReference type="OrthoDB" id="10067381at2759"/>
<proteinExistence type="predicted"/>
<gene>
    <name evidence="1" type="ORF">K503DRAFT_777991</name>
</gene>
<dbReference type="InParanoid" id="A0A1B7ME48"/>
<dbReference type="AlphaFoldDB" id="A0A1B7ME48"/>
<name>A0A1B7ME48_9AGAM</name>